<dbReference type="CDD" id="cd07909">
    <property type="entry name" value="YciF"/>
    <property type="match status" value="1"/>
</dbReference>
<organism evidence="1 2">
    <name type="scientific">Komagataeibacter xylinus</name>
    <name type="common">Gluconacetobacter xylinus</name>
    <dbReference type="NCBI Taxonomy" id="28448"/>
    <lineage>
        <taxon>Bacteria</taxon>
        <taxon>Pseudomonadati</taxon>
        <taxon>Pseudomonadota</taxon>
        <taxon>Alphaproteobacteria</taxon>
        <taxon>Acetobacterales</taxon>
        <taxon>Acetobacteraceae</taxon>
        <taxon>Komagataeibacter</taxon>
    </lineage>
</organism>
<dbReference type="PANTHER" id="PTHR30565">
    <property type="entry name" value="PROTEIN YCIF"/>
    <property type="match status" value="1"/>
</dbReference>
<dbReference type="Proteomes" id="UP000464674">
    <property type="component" value="Chromosome"/>
</dbReference>
<accession>A0A857FU71</accession>
<dbReference type="PANTHER" id="PTHR30565:SF9">
    <property type="entry name" value="PROTEIN YCIF"/>
    <property type="match status" value="1"/>
</dbReference>
<dbReference type="InterPro" id="IPR012347">
    <property type="entry name" value="Ferritin-like"/>
</dbReference>
<dbReference type="RefSeq" id="WP_159263216.1">
    <property type="nucleotide sequence ID" value="NZ_CP041348.1"/>
</dbReference>
<dbReference type="EMBL" id="CP041348">
    <property type="protein sequence ID" value="QHC36747.1"/>
    <property type="molecule type" value="Genomic_DNA"/>
</dbReference>
<reference evidence="1 2" key="1">
    <citation type="journal article" date="2020" name="Carbohydr. Polym.">
        <title>Characterization and optimization of production of bacterial cellulose from strain CGMCC 17276 based on whole-genome analysis.</title>
        <authorList>
            <person name="Lu T."/>
            <person name="Gao H."/>
            <person name="Liao B."/>
            <person name="Wu J."/>
            <person name="Zhang W."/>
            <person name="Huang J."/>
            <person name="Liu M."/>
            <person name="Huang J."/>
            <person name="Chang Z."/>
            <person name="Jin M."/>
            <person name="Yi Z."/>
            <person name="Jiang D."/>
        </authorList>
    </citation>
    <scope>NUCLEOTIDE SEQUENCE [LARGE SCALE GENOMIC DNA]</scope>
    <source>
        <strain evidence="1 2">CGMCC 17276</strain>
    </source>
</reference>
<proteinExistence type="predicted"/>
<dbReference type="InterPro" id="IPR009078">
    <property type="entry name" value="Ferritin-like_SF"/>
</dbReference>
<evidence type="ECO:0000313" key="1">
    <source>
        <dbReference type="EMBL" id="QHC36747.1"/>
    </source>
</evidence>
<dbReference type="Gene3D" id="1.20.1260.10">
    <property type="match status" value="1"/>
</dbReference>
<dbReference type="Pfam" id="PF05974">
    <property type="entry name" value="DUF892"/>
    <property type="match status" value="1"/>
</dbReference>
<name>A0A857FU71_KOMXY</name>
<dbReference type="SUPFAM" id="SSF47240">
    <property type="entry name" value="Ferritin-like"/>
    <property type="match status" value="1"/>
</dbReference>
<dbReference type="AlphaFoldDB" id="A0A857FU71"/>
<gene>
    <name evidence="1" type="ORF">FMA36_15645</name>
</gene>
<evidence type="ECO:0000313" key="2">
    <source>
        <dbReference type="Proteomes" id="UP000464674"/>
    </source>
</evidence>
<dbReference type="InterPro" id="IPR047114">
    <property type="entry name" value="YciF"/>
</dbReference>
<protein>
    <submittedName>
        <fullName evidence="1">Ferritin-like domain-containing protein</fullName>
    </submittedName>
</protein>
<dbReference type="OrthoDB" id="9795056at2"/>
<sequence>MGLFSKPIKTLDDLFVHTLQDIYYAENQIVKNLPTMAEEATEPELKAAFQHHLTETREHVRRLEQVFEMHGQSVKGVTCQAMDGIIAEAKDIISDCDDPEVRDAAMLSAAQAVEHYEITRYGSLIAYARQLGRTDCAAVLEQTLKEEKSADQKLTDIAGMSVNQHAAA</sequence>
<dbReference type="InterPro" id="IPR010287">
    <property type="entry name" value="DUF892_YciF-like"/>
</dbReference>